<evidence type="ECO:0000313" key="3">
    <source>
        <dbReference type="Proteomes" id="UP000607796"/>
    </source>
</evidence>
<dbReference type="NCBIfam" id="NF003816">
    <property type="entry name" value="PRK05406.1-5"/>
    <property type="match status" value="1"/>
</dbReference>
<dbReference type="PANTHER" id="PTHR30292:SF0">
    <property type="entry name" value="5-OXOPROLINASE SUBUNIT A"/>
    <property type="match status" value="1"/>
</dbReference>
<dbReference type="RefSeq" id="WP_194136715.1">
    <property type="nucleotide sequence ID" value="NZ_JADFFK010000019.1"/>
</dbReference>
<evidence type="ECO:0000313" key="2">
    <source>
        <dbReference type="EMBL" id="MBE9639431.1"/>
    </source>
</evidence>
<dbReference type="Pfam" id="PF03746">
    <property type="entry name" value="LamB_YcsF"/>
    <property type="match status" value="1"/>
</dbReference>
<name>A0ABR9X7M8_9RHOB</name>
<comment type="catalytic activity">
    <reaction evidence="1">
        <text>5-oxo-L-proline + ATP + 2 H2O = L-glutamate + ADP + phosphate + H(+)</text>
        <dbReference type="Rhea" id="RHEA:10348"/>
        <dbReference type="ChEBI" id="CHEBI:15377"/>
        <dbReference type="ChEBI" id="CHEBI:15378"/>
        <dbReference type="ChEBI" id="CHEBI:29985"/>
        <dbReference type="ChEBI" id="CHEBI:30616"/>
        <dbReference type="ChEBI" id="CHEBI:43474"/>
        <dbReference type="ChEBI" id="CHEBI:58402"/>
        <dbReference type="ChEBI" id="CHEBI:456216"/>
        <dbReference type="EC" id="3.5.2.9"/>
    </reaction>
</comment>
<dbReference type="SUPFAM" id="SSF88713">
    <property type="entry name" value="Glycoside hydrolase/deacetylase"/>
    <property type="match status" value="1"/>
</dbReference>
<comment type="similarity">
    <text evidence="1">Belongs to the LamB/PxpA family.</text>
</comment>
<gene>
    <name evidence="1" type="primary">pxpA</name>
    <name evidence="2" type="ORF">IQ782_21480</name>
</gene>
<dbReference type="HAMAP" id="MF_00691">
    <property type="entry name" value="PxpA"/>
    <property type="match status" value="1"/>
</dbReference>
<protein>
    <recommendedName>
        <fullName evidence="1">5-oxoprolinase subunit A</fullName>
        <shortName evidence="1">5-OPase subunit A</shortName>
        <ecNumber evidence="1">3.5.2.9</ecNumber>
    </recommendedName>
    <alternativeName>
        <fullName evidence="1">5-oxoprolinase (ATP-hydrolyzing) subunit A</fullName>
    </alternativeName>
</protein>
<sequence>MSSVDLNADMGESFGPWVMGQDEALLEVITSANIACGFHASDPDVMAATMTLAVARGTGIGAHPGFPDLQGFGRRRMEVSKASLRNLVAYQLGAAQAMAGKAGGSVRHLKLHGALANMCAEDKAMALAAYEGALAVDPQIIVMVLAATEQQAAVEELGCRWAGEIFADRAYNDDATLVDRSLPGAVIHDPALAAERMVKMVQAGAIITESGKHIPAAVDTICLHGDGKTALEIARSVRAALQGAGVALEVFPGRSGRV</sequence>
<organism evidence="2 3">
    <name type="scientific">Salipiger mangrovisoli</name>
    <dbReference type="NCBI Taxonomy" id="2865933"/>
    <lineage>
        <taxon>Bacteria</taxon>
        <taxon>Pseudomonadati</taxon>
        <taxon>Pseudomonadota</taxon>
        <taxon>Alphaproteobacteria</taxon>
        <taxon>Rhodobacterales</taxon>
        <taxon>Roseobacteraceae</taxon>
        <taxon>Salipiger</taxon>
    </lineage>
</organism>
<dbReference type="EMBL" id="JADFFK010000019">
    <property type="protein sequence ID" value="MBE9639431.1"/>
    <property type="molecule type" value="Genomic_DNA"/>
</dbReference>
<proteinExistence type="inferred from homology"/>
<dbReference type="NCBIfam" id="NF003814">
    <property type="entry name" value="PRK05406.1-3"/>
    <property type="match status" value="1"/>
</dbReference>
<dbReference type="EC" id="3.5.2.9" evidence="1"/>
<dbReference type="InterPro" id="IPR005501">
    <property type="entry name" value="LamB/YcsF/PxpA-like"/>
</dbReference>
<dbReference type="Proteomes" id="UP000607796">
    <property type="component" value="Unassembled WGS sequence"/>
</dbReference>
<keyword evidence="3" id="KW-1185">Reference proteome</keyword>
<keyword evidence="1" id="KW-0067">ATP-binding</keyword>
<dbReference type="Gene3D" id="3.20.20.370">
    <property type="entry name" value="Glycoside hydrolase/deacetylase"/>
    <property type="match status" value="1"/>
</dbReference>
<keyword evidence="1" id="KW-0547">Nucleotide-binding</keyword>
<reference evidence="2 3" key="1">
    <citation type="journal article" date="2021" name="Int. J. Syst. Evol. Microbiol.">
        <title>Salipiger mangrovisoli sp. nov., isolated from mangrove soil and the proposal for the reclassification of Paraphaeobacter pallidus as Salipiger pallidus comb. nov.</title>
        <authorList>
            <person name="Du J."/>
            <person name="Liu Y."/>
            <person name="Pei T."/>
            <person name="Deng M.R."/>
            <person name="Zhu H."/>
        </authorList>
    </citation>
    <scope>NUCLEOTIDE SEQUENCE [LARGE SCALE GENOMIC DNA]</scope>
    <source>
        <strain evidence="2 3">6D45A</strain>
    </source>
</reference>
<keyword evidence="1" id="KW-0378">Hydrolase</keyword>
<accession>A0ABR9X7M8</accession>
<dbReference type="InterPro" id="IPR011330">
    <property type="entry name" value="Glyco_hydro/deAcase_b/a-brl"/>
</dbReference>
<comment type="caution">
    <text evidence="2">The sequence shown here is derived from an EMBL/GenBank/DDBJ whole genome shotgun (WGS) entry which is preliminary data.</text>
</comment>
<comment type="function">
    <text evidence="1">Catalyzes the cleavage of 5-oxoproline to form L-glutamate coupled to the hydrolysis of ATP to ADP and inorganic phosphate.</text>
</comment>
<evidence type="ECO:0000256" key="1">
    <source>
        <dbReference type="HAMAP-Rule" id="MF_00691"/>
    </source>
</evidence>
<dbReference type="PANTHER" id="PTHR30292">
    <property type="entry name" value="UNCHARACTERIZED PROTEIN YBGL-RELATED"/>
    <property type="match status" value="1"/>
</dbReference>
<comment type="subunit">
    <text evidence="1">Forms a complex composed of PxpA, PxpB and PxpC.</text>
</comment>
<dbReference type="CDD" id="cd10787">
    <property type="entry name" value="LamB_YcsF_like"/>
    <property type="match status" value="1"/>
</dbReference>